<sequence length="101" mass="10812">MILETAELAIAPGHEAAFEAAVAEAIPLFLASPGCHGVRLHRVIESPGLYRLLVDWATLQDHTETFRGSESFARWRALVSPHFAAPPAVTHSEEALASAGV</sequence>
<comment type="caution">
    <text evidence="2">The sequence shown here is derived from an EMBL/GenBank/DDBJ whole genome shotgun (WGS) entry which is preliminary data.</text>
</comment>
<keyword evidence="2" id="KW-0503">Monooxygenase</keyword>
<dbReference type="EMBL" id="JBHSNA010000023">
    <property type="protein sequence ID" value="MFC5567994.1"/>
    <property type="molecule type" value="Genomic_DNA"/>
</dbReference>
<dbReference type="Pfam" id="PF03992">
    <property type="entry name" value="ABM"/>
    <property type="match status" value="1"/>
</dbReference>
<protein>
    <submittedName>
        <fullName evidence="2">Antibiotic biosynthesis monooxygenase family protein</fullName>
        <ecNumber evidence="2">1.14.-.-</ecNumber>
    </submittedName>
</protein>
<gene>
    <name evidence="2" type="ORF">ACFPOC_16405</name>
</gene>
<name>A0ABW0SH15_9RHOB</name>
<accession>A0ABW0SH15</accession>
<dbReference type="SUPFAM" id="SSF54909">
    <property type="entry name" value="Dimeric alpha+beta barrel"/>
    <property type="match status" value="1"/>
</dbReference>
<dbReference type="RefSeq" id="WP_209842878.1">
    <property type="nucleotide sequence ID" value="NZ_JAGGJP010000020.1"/>
</dbReference>
<reference evidence="3" key="1">
    <citation type="journal article" date="2019" name="Int. J. Syst. Evol. Microbiol.">
        <title>The Global Catalogue of Microorganisms (GCM) 10K type strain sequencing project: providing services to taxonomists for standard genome sequencing and annotation.</title>
        <authorList>
            <consortium name="The Broad Institute Genomics Platform"/>
            <consortium name="The Broad Institute Genome Sequencing Center for Infectious Disease"/>
            <person name="Wu L."/>
            <person name="Ma J."/>
        </authorList>
    </citation>
    <scope>NUCLEOTIDE SEQUENCE [LARGE SCALE GENOMIC DNA]</scope>
    <source>
        <strain evidence="3">KACC 11588</strain>
    </source>
</reference>
<evidence type="ECO:0000313" key="3">
    <source>
        <dbReference type="Proteomes" id="UP001596056"/>
    </source>
</evidence>
<dbReference type="EC" id="1.14.-.-" evidence="2"/>
<keyword evidence="3" id="KW-1185">Reference proteome</keyword>
<dbReference type="InterPro" id="IPR007138">
    <property type="entry name" value="ABM_dom"/>
</dbReference>
<organism evidence="2 3">
    <name type="scientific">Rubellimicrobium aerolatum</name>
    <dbReference type="NCBI Taxonomy" id="490979"/>
    <lineage>
        <taxon>Bacteria</taxon>
        <taxon>Pseudomonadati</taxon>
        <taxon>Pseudomonadota</taxon>
        <taxon>Alphaproteobacteria</taxon>
        <taxon>Rhodobacterales</taxon>
        <taxon>Roseobacteraceae</taxon>
        <taxon>Rubellimicrobium</taxon>
    </lineage>
</organism>
<dbReference type="Gene3D" id="3.30.70.100">
    <property type="match status" value="1"/>
</dbReference>
<proteinExistence type="predicted"/>
<dbReference type="Proteomes" id="UP001596056">
    <property type="component" value="Unassembled WGS sequence"/>
</dbReference>
<evidence type="ECO:0000259" key="1">
    <source>
        <dbReference type="PROSITE" id="PS51725"/>
    </source>
</evidence>
<dbReference type="PROSITE" id="PS51725">
    <property type="entry name" value="ABM"/>
    <property type="match status" value="1"/>
</dbReference>
<feature type="domain" description="ABM" evidence="1">
    <location>
        <begin position="2"/>
        <end position="92"/>
    </location>
</feature>
<dbReference type="GO" id="GO:0004497">
    <property type="term" value="F:monooxygenase activity"/>
    <property type="evidence" value="ECO:0007669"/>
    <property type="project" value="UniProtKB-KW"/>
</dbReference>
<evidence type="ECO:0000313" key="2">
    <source>
        <dbReference type="EMBL" id="MFC5567994.1"/>
    </source>
</evidence>
<dbReference type="InterPro" id="IPR011008">
    <property type="entry name" value="Dimeric_a/b-barrel"/>
</dbReference>
<keyword evidence="2" id="KW-0560">Oxidoreductase</keyword>